<feature type="region of interest" description="Disordered" evidence="4">
    <location>
        <begin position="529"/>
        <end position="562"/>
    </location>
</feature>
<comment type="caution">
    <text evidence="5">The sequence shown here is derived from an EMBL/GenBank/DDBJ whole genome shotgun (WGS) entry which is preliminary data.</text>
</comment>
<organism evidence="5 6">
    <name type="scientific">Oedothorax gibbosus</name>
    <dbReference type="NCBI Taxonomy" id="931172"/>
    <lineage>
        <taxon>Eukaryota</taxon>
        <taxon>Metazoa</taxon>
        <taxon>Ecdysozoa</taxon>
        <taxon>Arthropoda</taxon>
        <taxon>Chelicerata</taxon>
        <taxon>Arachnida</taxon>
        <taxon>Araneae</taxon>
        <taxon>Araneomorphae</taxon>
        <taxon>Entelegynae</taxon>
        <taxon>Araneoidea</taxon>
        <taxon>Linyphiidae</taxon>
        <taxon>Erigoninae</taxon>
        <taxon>Oedothorax</taxon>
    </lineage>
</organism>
<dbReference type="EMBL" id="JAFNEN010000272">
    <property type="protein sequence ID" value="KAG8187481.1"/>
    <property type="molecule type" value="Genomic_DNA"/>
</dbReference>
<accession>A0AAV6UVD3</accession>
<dbReference type="AlphaFoldDB" id="A0AAV6UVD3"/>
<dbReference type="PANTHER" id="PTHR12687:SF4">
    <property type="entry name" value="NUCLEOLAR COMPLEX PROTEIN 2 HOMOLOG"/>
    <property type="match status" value="1"/>
</dbReference>
<comment type="similarity">
    <text evidence="2">Belongs to the NOC2 family.</text>
</comment>
<gene>
    <name evidence="5" type="ORF">JTE90_009547</name>
</gene>
<reference evidence="5 6" key="1">
    <citation type="journal article" date="2022" name="Nat. Ecol. Evol.">
        <title>A masculinizing supergene underlies an exaggerated male reproductive morph in a spider.</title>
        <authorList>
            <person name="Hendrickx F."/>
            <person name="De Corte Z."/>
            <person name="Sonet G."/>
            <person name="Van Belleghem S.M."/>
            <person name="Kostlbacher S."/>
            <person name="Vangestel C."/>
        </authorList>
    </citation>
    <scope>NUCLEOTIDE SEQUENCE [LARGE SCALE GENOMIC DNA]</scope>
    <source>
        <strain evidence="5">W744_W776</strain>
    </source>
</reference>
<feature type="region of interest" description="Disordered" evidence="4">
    <location>
        <begin position="1"/>
        <end position="83"/>
    </location>
</feature>
<dbReference type="Proteomes" id="UP000827092">
    <property type="component" value="Unassembled WGS sequence"/>
</dbReference>
<dbReference type="GO" id="GO:0042273">
    <property type="term" value="P:ribosomal large subunit biogenesis"/>
    <property type="evidence" value="ECO:0007669"/>
    <property type="project" value="TreeGrafter"/>
</dbReference>
<dbReference type="GO" id="GO:0042393">
    <property type="term" value="F:histone binding"/>
    <property type="evidence" value="ECO:0007669"/>
    <property type="project" value="TreeGrafter"/>
</dbReference>
<dbReference type="GO" id="GO:0005654">
    <property type="term" value="C:nucleoplasm"/>
    <property type="evidence" value="ECO:0007669"/>
    <property type="project" value="TreeGrafter"/>
</dbReference>
<dbReference type="Pfam" id="PF03715">
    <property type="entry name" value="Noc2"/>
    <property type="match status" value="1"/>
</dbReference>
<feature type="compositionally biased region" description="Acidic residues" evidence="4">
    <location>
        <begin position="1"/>
        <end position="12"/>
    </location>
</feature>
<keyword evidence="6" id="KW-1185">Reference proteome</keyword>
<evidence type="ECO:0000256" key="2">
    <source>
        <dbReference type="ARBA" id="ARBA00005907"/>
    </source>
</evidence>
<sequence>MSSQESDSEIDDAAEHAASMKRLKAKDPDFYEFLKQNDKDLLNFENSDNEDQEEDDEEDDSNQMDDEEDEEAEEEEERSVLSSQKLSYIKSHIREEPTVKLCKELISAFKSAVHQAEGTDSKVDMSHSEHFNDIIKLCLIDLAPALMKVLNLDPSKKKVDPTKSKLWKKLQMSIKQYLIDMLKMFSIMKDASVLTLLLKHTVHLVPFYSVFIKLCRNLVKKMISFWCSEEETIRVVSLIIIVRSTKTFSNEYLGQVMKEMYFSYIKNTKFTSASTWPMINFMKRSLAEVYALNPDMAYEHAFIYIRQMAIHLRNAITTKKKESFQTVYNWQFVHCVLFWGHLLCRLQEHEAIKSLIYPLVQTTIGAINLIPTARYVPLRFHLVKALMHISEMTSTFTPTLPFILDVLKVTDFNKKSNFSIKPVEFSCALKVTKSQLSEAGFKDACISEVCSVTMDYLKIYASSIGFPELALPAVIQIKSFIKTCKVSKYNQQLKAVLQKIEENSLFITEKRKSVSFGISDNDHVKRWEDGLRNQGTPLTVSKKVPREVEAEEQPKKKKKVSK</sequence>
<dbReference type="GO" id="GO:0030691">
    <property type="term" value="C:Noc2p-Noc3p complex"/>
    <property type="evidence" value="ECO:0007669"/>
    <property type="project" value="TreeGrafter"/>
</dbReference>
<feature type="compositionally biased region" description="Acidic residues" evidence="4">
    <location>
        <begin position="47"/>
        <end position="77"/>
    </location>
</feature>
<dbReference type="PANTHER" id="PTHR12687">
    <property type="entry name" value="NUCLEOLAR COMPLEX 2 AND RAD4-RELATED"/>
    <property type="match status" value="1"/>
</dbReference>
<evidence type="ECO:0000256" key="3">
    <source>
        <dbReference type="ARBA" id="ARBA00023242"/>
    </source>
</evidence>
<dbReference type="GO" id="GO:0005730">
    <property type="term" value="C:nucleolus"/>
    <property type="evidence" value="ECO:0007669"/>
    <property type="project" value="TreeGrafter"/>
</dbReference>
<evidence type="ECO:0000256" key="4">
    <source>
        <dbReference type="SAM" id="MobiDB-lite"/>
    </source>
</evidence>
<evidence type="ECO:0000256" key="1">
    <source>
        <dbReference type="ARBA" id="ARBA00004123"/>
    </source>
</evidence>
<name>A0AAV6UVD3_9ARAC</name>
<dbReference type="InterPro" id="IPR005343">
    <property type="entry name" value="Noc2"/>
</dbReference>
<keyword evidence="3" id="KW-0539">Nucleus</keyword>
<protein>
    <recommendedName>
        <fullName evidence="7">Nucleolar complex protein 2 homolog</fullName>
    </recommendedName>
</protein>
<dbReference type="GO" id="GO:0000122">
    <property type="term" value="P:negative regulation of transcription by RNA polymerase II"/>
    <property type="evidence" value="ECO:0007669"/>
    <property type="project" value="TreeGrafter"/>
</dbReference>
<feature type="compositionally biased region" description="Basic and acidic residues" evidence="4">
    <location>
        <begin position="544"/>
        <end position="554"/>
    </location>
</feature>
<dbReference type="GO" id="GO:0003714">
    <property type="term" value="F:transcription corepressor activity"/>
    <property type="evidence" value="ECO:0007669"/>
    <property type="project" value="TreeGrafter"/>
</dbReference>
<comment type="subcellular location">
    <subcellularLocation>
        <location evidence="1">Nucleus</location>
    </subcellularLocation>
</comment>
<evidence type="ECO:0008006" key="7">
    <source>
        <dbReference type="Google" id="ProtNLM"/>
    </source>
</evidence>
<evidence type="ECO:0000313" key="5">
    <source>
        <dbReference type="EMBL" id="KAG8187481.1"/>
    </source>
</evidence>
<evidence type="ECO:0000313" key="6">
    <source>
        <dbReference type="Proteomes" id="UP000827092"/>
    </source>
</evidence>
<dbReference type="GO" id="GO:0030690">
    <property type="term" value="C:Noc1p-Noc2p complex"/>
    <property type="evidence" value="ECO:0007669"/>
    <property type="project" value="TreeGrafter"/>
</dbReference>
<proteinExistence type="inferred from homology"/>